<gene>
    <name evidence="6" type="ORF">ATN88_16335</name>
</gene>
<dbReference type="SUPFAM" id="SSF52218">
    <property type="entry name" value="Flavoproteins"/>
    <property type="match status" value="1"/>
</dbReference>
<dbReference type="InterPro" id="IPR003680">
    <property type="entry name" value="Flavodoxin_fold"/>
</dbReference>
<evidence type="ECO:0000256" key="2">
    <source>
        <dbReference type="ARBA" id="ARBA00022630"/>
    </source>
</evidence>
<comment type="similarity">
    <text evidence="4">Belongs to the oxidoreductase MdaB family.</text>
</comment>
<evidence type="ECO:0000256" key="4">
    <source>
        <dbReference type="ARBA" id="ARBA00037981"/>
    </source>
</evidence>
<proteinExistence type="inferred from homology"/>
<dbReference type="OrthoDB" id="9798454at2"/>
<organism evidence="6 7">
    <name type="scientific">Enterovibrio coralii</name>
    <dbReference type="NCBI Taxonomy" id="294935"/>
    <lineage>
        <taxon>Bacteria</taxon>
        <taxon>Pseudomonadati</taxon>
        <taxon>Pseudomonadota</taxon>
        <taxon>Gammaproteobacteria</taxon>
        <taxon>Vibrionales</taxon>
        <taxon>Vibrionaceae</taxon>
        <taxon>Enterovibrio</taxon>
    </lineage>
</organism>
<comment type="caution">
    <text evidence="6">The sequence shown here is derived from an EMBL/GenBank/DDBJ whole genome shotgun (WGS) entry which is preliminary data.</text>
</comment>
<feature type="domain" description="Flavodoxin-like fold" evidence="5">
    <location>
        <begin position="1"/>
        <end position="179"/>
    </location>
</feature>
<name>A0A135I5V1_9GAMM</name>
<evidence type="ECO:0000313" key="6">
    <source>
        <dbReference type="EMBL" id="KXF80836.1"/>
    </source>
</evidence>
<dbReference type="Pfam" id="PF02525">
    <property type="entry name" value="Flavodoxin_2"/>
    <property type="match status" value="1"/>
</dbReference>
<comment type="cofactor">
    <cofactor evidence="1">
        <name>FAD</name>
        <dbReference type="ChEBI" id="CHEBI:57692"/>
    </cofactor>
</comment>
<dbReference type="AlphaFoldDB" id="A0A135I5V1"/>
<protein>
    <submittedName>
        <fullName evidence="6">Flavodoxin</fullName>
    </submittedName>
</protein>
<dbReference type="Gene3D" id="3.40.50.360">
    <property type="match status" value="1"/>
</dbReference>
<dbReference type="EMBL" id="LNTY01000049">
    <property type="protein sequence ID" value="KXF80836.1"/>
    <property type="molecule type" value="Genomic_DNA"/>
</dbReference>
<dbReference type="STRING" id="294935.ATN88_16335"/>
<dbReference type="Proteomes" id="UP000070529">
    <property type="component" value="Unassembled WGS sequence"/>
</dbReference>
<accession>A0A135I5V1</accession>
<dbReference type="PANTHER" id="PTHR46305:SF3">
    <property type="entry name" value="NADPH:QUINONE OXIDOREDUCTASE MDAB"/>
    <property type="match status" value="1"/>
</dbReference>
<evidence type="ECO:0000256" key="3">
    <source>
        <dbReference type="ARBA" id="ARBA00022827"/>
    </source>
</evidence>
<keyword evidence="3" id="KW-0274">FAD</keyword>
<dbReference type="RefSeq" id="WP_067418839.1">
    <property type="nucleotide sequence ID" value="NZ_LNTY01000049.1"/>
</dbReference>
<keyword evidence="7" id="KW-1185">Reference proteome</keyword>
<evidence type="ECO:0000259" key="5">
    <source>
        <dbReference type="Pfam" id="PF02525"/>
    </source>
</evidence>
<sequence length="195" mass="22313">MNVLIINGHHFYPFSEGRLNGKLVDLALETLSEMGTNVRLSAVDSDYNVEEEVEKHQWADVIILQSPVNWMGVSWKMKKYMDEVYTAGMGGQLCSGDGRHRDTDDQYGTGGTLTGKKYMLSLTFNAPKEAFDDKSQYLLQGKSVDDMWLPMHLNFRFFDMTALPTFVCYDVMKNPDIENDLVRFKHHLISELGEQ</sequence>
<reference evidence="6 7" key="1">
    <citation type="submission" date="2015-11" db="EMBL/GenBank/DDBJ databases">
        <title>Genomic Taxonomy of the Vibrionaceae.</title>
        <authorList>
            <person name="Gomez-Gil B."/>
            <person name="Enciso-Ibarra J."/>
        </authorList>
    </citation>
    <scope>NUCLEOTIDE SEQUENCE [LARGE SCALE GENOMIC DNA]</scope>
    <source>
        <strain evidence="6 7">CAIM 912</strain>
    </source>
</reference>
<dbReference type="InterPro" id="IPR029039">
    <property type="entry name" value="Flavoprotein-like_sf"/>
</dbReference>
<dbReference type="PANTHER" id="PTHR46305">
    <property type="match status" value="1"/>
</dbReference>
<dbReference type="InterPro" id="IPR052397">
    <property type="entry name" value="NADPH-QR_MdaB"/>
</dbReference>
<keyword evidence="2" id="KW-0285">Flavoprotein</keyword>
<evidence type="ECO:0000256" key="1">
    <source>
        <dbReference type="ARBA" id="ARBA00001974"/>
    </source>
</evidence>
<evidence type="ECO:0000313" key="7">
    <source>
        <dbReference type="Proteomes" id="UP000070529"/>
    </source>
</evidence>